<dbReference type="EMBL" id="JBHSKJ010000001">
    <property type="protein sequence ID" value="MFC5143132.1"/>
    <property type="molecule type" value="Genomic_DNA"/>
</dbReference>
<proteinExistence type="predicted"/>
<keyword evidence="2" id="KW-1185">Reference proteome</keyword>
<evidence type="ECO:0000313" key="2">
    <source>
        <dbReference type="Proteomes" id="UP001596222"/>
    </source>
</evidence>
<dbReference type="Proteomes" id="UP001596222">
    <property type="component" value="Unassembled WGS sequence"/>
</dbReference>
<dbReference type="RefSeq" id="WP_382035463.1">
    <property type="nucleotide sequence ID" value="NZ_JBHSKJ010000001.1"/>
</dbReference>
<evidence type="ECO:0000313" key="1">
    <source>
        <dbReference type="EMBL" id="MFC5143132.1"/>
    </source>
</evidence>
<sequence length="87" mass="10017">MSSPNERRRAPIDTHAGEAVDWQRIWGSDCAVPAGVPLDELVDLLFLALRDPDPLVRDGDPYVVLRTWIRRDVIDRRARTRLVFQHS</sequence>
<name>A0ABV9ZSE8_9ACTN</name>
<accession>A0ABV9ZSE8</accession>
<reference evidence="2" key="1">
    <citation type="journal article" date="2019" name="Int. J. Syst. Evol. Microbiol.">
        <title>The Global Catalogue of Microorganisms (GCM) 10K type strain sequencing project: providing services to taxonomists for standard genome sequencing and annotation.</title>
        <authorList>
            <consortium name="The Broad Institute Genomics Platform"/>
            <consortium name="The Broad Institute Genome Sequencing Center for Infectious Disease"/>
            <person name="Wu L."/>
            <person name="Ma J."/>
        </authorList>
    </citation>
    <scope>NUCLEOTIDE SEQUENCE [LARGE SCALE GENOMIC DNA]</scope>
    <source>
        <strain evidence="2">CGMCC 4.1641</strain>
    </source>
</reference>
<protein>
    <submittedName>
        <fullName evidence="1">Uncharacterized protein</fullName>
    </submittedName>
</protein>
<organism evidence="1 2">
    <name type="scientific">Streptomyces aureoversilis</name>
    <dbReference type="NCBI Taxonomy" id="67277"/>
    <lineage>
        <taxon>Bacteria</taxon>
        <taxon>Bacillati</taxon>
        <taxon>Actinomycetota</taxon>
        <taxon>Actinomycetes</taxon>
        <taxon>Kitasatosporales</taxon>
        <taxon>Streptomycetaceae</taxon>
        <taxon>Streptomyces</taxon>
    </lineage>
</organism>
<comment type="caution">
    <text evidence="1">The sequence shown here is derived from an EMBL/GenBank/DDBJ whole genome shotgun (WGS) entry which is preliminary data.</text>
</comment>
<gene>
    <name evidence="1" type="ORF">ACFPP6_00245</name>
</gene>